<dbReference type="PANTHER" id="PTHR13847:SF286">
    <property type="entry name" value="D-AMINO ACID DEHYDROGENASE"/>
    <property type="match status" value="1"/>
</dbReference>
<keyword evidence="7" id="KW-1185">Reference proteome</keyword>
<protein>
    <submittedName>
        <fullName evidence="6">Hydrogen cyanide synthase subunit HcnC</fullName>
    </submittedName>
</protein>
<keyword evidence="3" id="KW-0285">Flavoprotein</keyword>
<proteinExistence type="inferred from homology"/>
<evidence type="ECO:0000259" key="5">
    <source>
        <dbReference type="Pfam" id="PF01266"/>
    </source>
</evidence>
<keyword evidence="4" id="KW-0560">Oxidoreductase</keyword>
<accession>A0A024QED3</accession>
<name>A0A024QED3_9BACI</name>
<evidence type="ECO:0000256" key="4">
    <source>
        <dbReference type="ARBA" id="ARBA00023002"/>
    </source>
</evidence>
<evidence type="ECO:0000256" key="1">
    <source>
        <dbReference type="ARBA" id="ARBA00001974"/>
    </source>
</evidence>
<evidence type="ECO:0000256" key="2">
    <source>
        <dbReference type="ARBA" id="ARBA00009410"/>
    </source>
</evidence>
<dbReference type="AlphaFoldDB" id="A0A024QED3"/>
<gene>
    <name evidence="6" type="primary">hcnC_3</name>
    <name evidence="6" type="ORF">BN990_02865</name>
</gene>
<evidence type="ECO:0000313" key="7">
    <source>
        <dbReference type="Proteomes" id="UP000028875"/>
    </source>
</evidence>
<reference evidence="7" key="2">
    <citation type="submission" date="2014-05" db="EMBL/GenBank/DDBJ databases">
        <title>Draft genome sequence of Virgibacillus massiliensis Vm-5.</title>
        <authorList>
            <person name="Khelaifia S."/>
            <person name="Croce O."/>
            <person name="Lagier J.C."/>
            <person name="Raoult D."/>
        </authorList>
    </citation>
    <scope>NUCLEOTIDE SEQUENCE [LARGE SCALE GENOMIC DNA]</scope>
    <source>
        <strain evidence="7">Vm-5</strain>
    </source>
</reference>
<dbReference type="STRING" id="1462526.BN990_02865"/>
<comment type="similarity">
    <text evidence="2">Belongs to the DadA oxidoreductase family.</text>
</comment>
<comment type="caution">
    <text evidence="6">The sequence shown here is derived from an EMBL/GenBank/DDBJ whole genome shotgun (WGS) entry which is preliminary data.</text>
</comment>
<dbReference type="eggNOG" id="COG0665">
    <property type="taxonomic scope" value="Bacteria"/>
</dbReference>
<dbReference type="Gene3D" id="3.50.50.60">
    <property type="entry name" value="FAD/NAD(P)-binding domain"/>
    <property type="match status" value="1"/>
</dbReference>
<dbReference type="InterPro" id="IPR036188">
    <property type="entry name" value="FAD/NAD-bd_sf"/>
</dbReference>
<organism evidence="6 7">
    <name type="scientific">Virgibacillus massiliensis</name>
    <dbReference type="NCBI Taxonomy" id="1462526"/>
    <lineage>
        <taxon>Bacteria</taxon>
        <taxon>Bacillati</taxon>
        <taxon>Bacillota</taxon>
        <taxon>Bacilli</taxon>
        <taxon>Bacillales</taxon>
        <taxon>Bacillaceae</taxon>
        <taxon>Virgibacillus</taxon>
    </lineage>
</organism>
<dbReference type="PANTHER" id="PTHR13847">
    <property type="entry name" value="SARCOSINE DEHYDROGENASE-RELATED"/>
    <property type="match status" value="1"/>
</dbReference>
<dbReference type="SUPFAM" id="SSF54373">
    <property type="entry name" value="FAD-linked reductases, C-terminal domain"/>
    <property type="match status" value="1"/>
</dbReference>
<sequence length="402" mass="43313">MHIRIVDYKKIVLQFRINIGAGVVGLKVIVVGTGIVGASAAYQLEKAGVDVTMIDRVQEGKATSAGAGIVCPWISSVENPDWYRIAKRGAAFYPSLIESLQADGETETGYKKVGALSVSTSMDILDSIEQRVREKQKTAPELGDIRRLNKTETQNYFPMLADELEAVYVSGAARVDGRFLREALKNAAQKHGAQLIQGTAGLKVEKGQVTGVVVEGAFFEADAVLLTAGAWAPELLKDLGLELHIEPQRGQIAHIKLSNQDTSSWPVVLPQTSHYMLAFDDSRVVAGATRETGSGFDHRLTAGGVHEILQECLEIAPGLQEGTLQEIRIGFRPMGPDILPLIGSINKVKGLYIANGLGASGLTMGPYVGALVSKLIMGESLSIDLRPYDPMRAIITKPERVN</sequence>
<evidence type="ECO:0000313" key="6">
    <source>
        <dbReference type="EMBL" id="CDQ40540.1"/>
    </source>
</evidence>
<comment type="cofactor">
    <cofactor evidence="1">
        <name>FAD</name>
        <dbReference type="ChEBI" id="CHEBI:57692"/>
    </cofactor>
</comment>
<dbReference type="SUPFAM" id="SSF51905">
    <property type="entry name" value="FAD/NAD(P)-binding domain"/>
    <property type="match status" value="1"/>
</dbReference>
<dbReference type="GO" id="GO:0016491">
    <property type="term" value="F:oxidoreductase activity"/>
    <property type="evidence" value="ECO:0007669"/>
    <property type="project" value="UniProtKB-KW"/>
</dbReference>
<dbReference type="Gene3D" id="3.30.9.10">
    <property type="entry name" value="D-Amino Acid Oxidase, subunit A, domain 2"/>
    <property type="match status" value="1"/>
</dbReference>
<dbReference type="InterPro" id="IPR006076">
    <property type="entry name" value="FAD-dep_OxRdtase"/>
</dbReference>
<dbReference type="EMBL" id="CCDP010000002">
    <property type="protein sequence ID" value="CDQ40540.1"/>
    <property type="molecule type" value="Genomic_DNA"/>
</dbReference>
<reference evidence="6 7" key="1">
    <citation type="submission" date="2014-03" db="EMBL/GenBank/DDBJ databases">
        <authorList>
            <person name="Urmite Genomes U."/>
        </authorList>
    </citation>
    <scope>NUCLEOTIDE SEQUENCE [LARGE SCALE GENOMIC DNA]</scope>
    <source>
        <strain evidence="6 7">Vm-5</strain>
    </source>
</reference>
<evidence type="ECO:0000256" key="3">
    <source>
        <dbReference type="ARBA" id="ARBA00022630"/>
    </source>
</evidence>
<dbReference type="Pfam" id="PF01266">
    <property type="entry name" value="DAO"/>
    <property type="match status" value="1"/>
</dbReference>
<feature type="domain" description="FAD dependent oxidoreductase" evidence="5">
    <location>
        <begin position="27"/>
        <end position="374"/>
    </location>
</feature>
<dbReference type="GO" id="GO:0005737">
    <property type="term" value="C:cytoplasm"/>
    <property type="evidence" value="ECO:0007669"/>
    <property type="project" value="TreeGrafter"/>
</dbReference>
<dbReference type="Proteomes" id="UP000028875">
    <property type="component" value="Unassembled WGS sequence"/>
</dbReference>